<protein>
    <submittedName>
        <fullName evidence="5">NUDIX hydrolase</fullName>
        <ecNumber evidence="5">3.6.-.-</ecNumber>
    </submittedName>
</protein>
<dbReference type="PRINTS" id="PR00502">
    <property type="entry name" value="NUDIXFAMILY"/>
</dbReference>
<dbReference type="PROSITE" id="PS51462">
    <property type="entry name" value="NUDIX"/>
    <property type="match status" value="1"/>
</dbReference>
<dbReference type="InterPro" id="IPR000086">
    <property type="entry name" value="NUDIX_hydrolase_dom"/>
</dbReference>
<dbReference type="Gene3D" id="3.90.79.10">
    <property type="entry name" value="Nucleoside Triphosphate Pyrophosphohydrolase"/>
    <property type="match status" value="1"/>
</dbReference>
<evidence type="ECO:0000256" key="3">
    <source>
        <dbReference type="RuleBase" id="RU003476"/>
    </source>
</evidence>
<reference evidence="5" key="1">
    <citation type="submission" date="2024-05" db="EMBL/GenBank/DDBJ databases">
        <authorList>
            <person name="Liu Z."/>
        </authorList>
    </citation>
    <scope>NUCLEOTIDE SEQUENCE</scope>
    <source>
        <strain evidence="5">BS1807G30</strain>
    </source>
</reference>
<dbReference type="AlphaFoldDB" id="A0AAU7FFU5"/>
<dbReference type="Pfam" id="PF00293">
    <property type="entry name" value="NUDIX"/>
    <property type="match status" value="1"/>
</dbReference>
<accession>A0AAU7FFU5</accession>
<evidence type="ECO:0000259" key="4">
    <source>
        <dbReference type="PROSITE" id="PS51462"/>
    </source>
</evidence>
<dbReference type="InterPro" id="IPR015797">
    <property type="entry name" value="NUDIX_hydrolase-like_dom_sf"/>
</dbReference>
<dbReference type="PROSITE" id="PS00893">
    <property type="entry name" value="NUDIX_BOX"/>
    <property type="match status" value="1"/>
</dbReference>
<gene>
    <name evidence="5" type="ORF">ABG082_11945</name>
</gene>
<evidence type="ECO:0000256" key="2">
    <source>
        <dbReference type="ARBA" id="ARBA00022801"/>
    </source>
</evidence>
<comment type="similarity">
    <text evidence="1 3">Belongs to the Nudix hydrolase family.</text>
</comment>
<dbReference type="CDD" id="cd02883">
    <property type="entry name" value="NUDIX_Hydrolase"/>
    <property type="match status" value="1"/>
</dbReference>
<evidence type="ECO:0000256" key="1">
    <source>
        <dbReference type="ARBA" id="ARBA00005582"/>
    </source>
</evidence>
<dbReference type="EMBL" id="CP157353">
    <property type="protein sequence ID" value="XBM02869.1"/>
    <property type="molecule type" value="Genomic_DNA"/>
</dbReference>
<organism evidence="5">
    <name type="scientific">Bacillus sp. BS1807G30</name>
    <dbReference type="NCBI Taxonomy" id="3153756"/>
    <lineage>
        <taxon>Bacteria</taxon>
        <taxon>Bacillati</taxon>
        <taxon>Bacillota</taxon>
        <taxon>Bacilli</taxon>
        <taxon>Bacillales</taxon>
        <taxon>Bacillaceae</taxon>
        <taxon>Bacillus</taxon>
    </lineage>
</organism>
<feature type="domain" description="Nudix hydrolase" evidence="4">
    <location>
        <begin position="2"/>
        <end position="129"/>
    </location>
</feature>
<dbReference type="GO" id="GO:0016787">
    <property type="term" value="F:hydrolase activity"/>
    <property type="evidence" value="ECO:0007669"/>
    <property type="project" value="UniProtKB-KW"/>
</dbReference>
<dbReference type="InterPro" id="IPR020476">
    <property type="entry name" value="Nudix_hydrolase"/>
</dbReference>
<dbReference type="InterPro" id="IPR020084">
    <property type="entry name" value="NUDIX_hydrolase_CS"/>
</dbReference>
<dbReference type="PANTHER" id="PTHR43736:SF1">
    <property type="entry name" value="DIHYDRONEOPTERIN TRIPHOSPHATE DIPHOSPHATASE"/>
    <property type="match status" value="1"/>
</dbReference>
<proteinExistence type="inferred from homology"/>
<sequence length="142" mass="16628">MKRVDVVSALIYDMDENILMVKNVKGYWEFPGGAVEEGEHLQQAVIREVREETGYVIKINELHSVREILFQDNMHHALIFTFFGEIIGGEMNILDPDHDIEEVKWVSTQDAEKLNPQLFSMLKLNKQTRPFYTFEGKRTRNQ</sequence>
<dbReference type="EC" id="3.6.-.-" evidence="5"/>
<dbReference type="SUPFAM" id="SSF55811">
    <property type="entry name" value="Nudix"/>
    <property type="match status" value="1"/>
</dbReference>
<dbReference type="PANTHER" id="PTHR43736">
    <property type="entry name" value="ADP-RIBOSE PYROPHOSPHATASE"/>
    <property type="match status" value="1"/>
</dbReference>
<name>A0AAU7FFU5_9BACI</name>
<dbReference type="RefSeq" id="WP_272511724.1">
    <property type="nucleotide sequence ID" value="NZ_CP157353.1"/>
</dbReference>
<evidence type="ECO:0000313" key="5">
    <source>
        <dbReference type="EMBL" id="XBM02869.1"/>
    </source>
</evidence>
<keyword evidence="2 3" id="KW-0378">Hydrolase</keyword>